<dbReference type="AlphaFoldDB" id="A0A9D4RQF0"/>
<dbReference type="Gene3D" id="3.40.250.10">
    <property type="entry name" value="Rhodanese-like domain"/>
    <property type="match status" value="1"/>
</dbReference>
<dbReference type="Pfam" id="PF00397">
    <property type="entry name" value="WW"/>
    <property type="match status" value="1"/>
</dbReference>
<feature type="compositionally biased region" description="Basic and acidic residues" evidence="5">
    <location>
        <begin position="837"/>
        <end position="846"/>
    </location>
</feature>
<feature type="region of interest" description="Disordered" evidence="5">
    <location>
        <begin position="819"/>
        <end position="857"/>
    </location>
</feature>
<dbReference type="InterPro" id="IPR036020">
    <property type="entry name" value="WW_dom_sf"/>
</dbReference>
<evidence type="ECO:0000256" key="1">
    <source>
        <dbReference type="ARBA" id="ARBA00000707"/>
    </source>
</evidence>
<dbReference type="CDD" id="cd00201">
    <property type="entry name" value="WW"/>
    <property type="match status" value="1"/>
</dbReference>
<dbReference type="PROSITE" id="PS50235">
    <property type="entry name" value="USP_3"/>
    <property type="match status" value="1"/>
</dbReference>
<keyword evidence="10" id="KW-1185">Reference proteome</keyword>
<dbReference type="InterPro" id="IPR001202">
    <property type="entry name" value="WW_dom"/>
</dbReference>
<evidence type="ECO:0000256" key="3">
    <source>
        <dbReference type="ARBA" id="ARBA00012759"/>
    </source>
</evidence>
<feature type="compositionally biased region" description="Basic and acidic residues" evidence="5">
    <location>
        <begin position="458"/>
        <end position="474"/>
    </location>
</feature>
<dbReference type="PROSITE" id="PS50020">
    <property type="entry name" value="WW_DOMAIN_2"/>
    <property type="match status" value="1"/>
</dbReference>
<feature type="compositionally biased region" description="Basic and acidic residues" evidence="5">
    <location>
        <begin position="521"/>
        <end position="552"/>
    </location>
</feature>
<dbReference type="SUPFAM" id="SSF51045">
    <property type="entry name" value="WW domain"/>
    <property type="match status" value="1"/>
</dbReference>
<comment type="caution">
    <text evidence="9">The sequence shown here is derived from an EMBL/GenBank/DDBJ whole genome shotgun (WGS) entry which is preliminary data.</text>
</comment>
<reference evidence="9" key="1">
    <citation type="journal article" date="2019" name="bioRxiv">
        <title>The Genome of the Zebra Mussel, Dreissena polymorpha: A Resource for Invasive Species Research.</title>
        <authorList>
            <person name="McCartney M.A."/>
            <person name="Auch B."/>
            <person name="Kono T."/>
            <person name="Mallez S."/>
            <person name="Zhang Y."/>
            <person name="Obille A."/>
            <person name="Becker A."/>
            <person name="Abrahante J.E."/>
            <person name="Garbe J."/>
            <person name="Badalamenti J.P."/>
            <person name="Herman A."/>
            <person name="Mangelson H."/>
            <person name="Liachko I."/>
            <person name="Sullivan S."/>
            <person name="Sone E.D."/>
            <person name="Koren S."/>
            <person name="Silverstein K.A.T."/>
            <person name="Beckman K.B."/>
            <person name="Gohl D.M."/>
        </authorList>
    </citation>
    <scope>NUCLEOTIDE SEQUENCE</scope>
    <source>
        <strain evidence="9">Duluth1</strain>
        <tissue evidence="9">Whole animal</tissue>
    </source>
</reference>
<organism evidence="9 10">
    <name type="scientific">Dreissena polymorpha</name>
    <name type="common">Zebra mussel</name>
    <name type="synonym">Mytilus polymorpha</name>
    <dbReference type="NCBI Taxonomy" id="45954"/>
    <lineage>
        <taxon>Eukaryota</taxon>
        <taxon>Metazoa</taxon>
        <taxon>Spiralia</taxon>
        <taxon>Lophotrochozoa</taxon>
        <taxon>Mollusca</taxon>
        <taxon>Bivalvia</taxon>
        <taxon>Autobranchia</taxon>
        <taxon>Heteroconchia</taxon>
        <taxon>Euheterodonta</taxon>
        <taxon>Imparidentia</taxon>
        <taxon>Neoheterodontei</taxon>
        <taxon>Myida</taxon>
        <taxon>Dreissenoidea</taxon>
        <taxon>Dreissenidae</taxon>
        <taxon>Dreissena</taxon>
    </lineage>
</organism>
<dbReference type="Gene3D" id="2.20.70.10">
    <property type="match status" value="1"/>
</dbReference>
<evidence type="ECO:0000313" key="10">
    <source>
        <dbReference type="Proteomes" id="UP000828390"/>
    </source>
</evidence>
<name>A0A9D4RQF0_DREPO</name>
<accession>A0A9D4RQF0</accession>
<feature type="region of interest" description="Disordered" evidence="5">
    <location>
        <begin position="659"/>
        <end position="780"/>
    </location>
</feature>
<dbReference type="PANTHER" id="PTHR21646">
    <property type="entry name" value="UBIQUITIN CARBOXYL-TERMINAL HYDROLASE"/>
    <property type="match status" value="1"/>
</dbReference>
<gene>
    <name evidence="9" type="ORF">DPMN_038586</name>
</gene>
<dbReference type="InterPro" id="IPR038765">
    <property type="entry name" value="Papain-like_cys_pep_sf"/>
</dbReference>
<feature type="domain" description="WW" evidence="6">
    <location>
        <begin position="794"/>
        <end position="828"/>
    </location>
</feature>
<feature type="region of interest" description="Disordered" evidence="5">
    <location>
        <begin position="428"/>
        <end position="486"/>
    </location>
</feature>
<reference evidence="9" key="2">
    <citation type="submission" date="2020-11" db="EMBL/GenBank/DDBJ databases">
        <authorList>
            <person name="McCartney M.A."/>
            <person name="Auch B."/>
            <person name="Kono T."/>
            <person name="Mallez S."/>
            <person name="Becker A."/>
            <person name="Gohl D.M."/>
            <person name="Silverstein K.A.T."/>
            <person name="Koren S."/>
            <person name="Bechman K.B."/>
            <person name="Herman A."/>
            <person name="Abrahante J.E."/>
            <person name="Garbe J."/>
        </authorList>
    </citation>
    <scope>NUCLEOTIDE SEQUENCE</scope>
    <source>
        <strain evidence="9">Duluth1</strain>
        <tissue evidence="9">Whole animal</tissue>
    </source>
</reference>
<proteinExistence type="inferred from homology"/>
<evidence type="ECO:0000256" key="2">
    <source>
        <dbReference type="ARBA" id="ARBA00009085"/>
    </source>
</evidence>
<comment type="similarity">
    <text evidence="2">Belongs to the peptidase C19 family.</text>
</comment>
<feature type="compositionally biased region" description="Polar residues" evidence="5">
    <location>
        <begin position="429"/>
        <end position="444"/>
    </location>
</feature>
<evidence type="ECO:0000259" key="6">
    <source>
        <dbReference type="PROSITE" id="PS50020"/>
    </source>
</evidence>
<feature type="compositionally biased region" description="Basic and acidic residues" evidence="5">
    <location>
        <begin position="591"/>
        <end position="647"/>
    </location>
</feature>
<dbReference type="SUPFAM" id="SSF52821">
    <property type="entry name" value="Rhodanese/Cell cycle control phosphatase"/>
    <property type="match status" value="1"/>
</dbReference>
<dbReference type="InterPro" id="IPR050185">
    <property type="entry name" value="Ub_carboxyl-term_hydrolase"/>
</dbReference>
<dbReference type="GO" id="GO:0016579">
    <property type="term" value="P:protein deubiquitination"/>
    <property type="evidence" value="ECO:0007669"/>
    <property type="project" value="InterPro"/>
</dbReference>
<evidence type="ECO:0000259" key="7">
    <source>
        <dbReference type="PROSITE" id="PS50206"/>
    </source>
</evidence>
<feature type="region of interest" description="Disordered" evidence="5">
    <location>
        <begin position="374"/>
        <end position="398"/>
    </location>
</feature>
<feature type="domain" description="USP" evidence="8">
    <location>
        <begin position="912"/>
        <end position="1238"/>
    </location>
</feature>
<dbReference type="EMBL" id="JAIWYP010000002">
    <property type="protein sequence ID" value="KAH3875323.1"/>
    <property type="molecule type" value="Genomic_DNA"/>
</dbReference>
<dbReference type="Gene3D" id="3.90.70.10">
    <property type="entry name" value="Cysteine proteinases"/>
    <property type="match status" value="1"/>
</dbReference>
<evidence type="ECO:0000256" key="4">
    <source>
        <dbReference type="SAM" id="Coils"/>
    </source>
</evidence>
<dbReference type="Gene3D" id="1.20.58.80">
    <property type="entry name" value="Phosphotransferase system, lactose/cellobiose-type IIA subunit"/>
    <property type="match status" value="1"/>
</dbReference>
<feature type="domain" description="Rhodanese" evidence="7">
    <location>
        <begin position="196"/>
        <end position="316"/>
    </location>
</feature>
<dbReference type="Pfam" id="PF08969">
    <property type="entry name" value="USP8_dimer"/>
    <property type="match status" value="1"/>
</dbReference>
<feature type="region of interest" description="Disordered" evidence="5">
    <location>
        <begin position="521"/>
        <end position="647"/>
    </location>
</feature>
<dbReference type="PROSITE" id="PS00972">
    <property type="entry name" value="USP_1"/>
    <property type="match status" value="1"/>
</dbReference>
<dbReference type="Proteomes" id="UP000828390">
    <property type="component" value="Unassembled WGS sequence"/>
</dbReference>
<feature type="compositionally biased region" description="Polar residues" evidence="5">
    <location>
        <begin position="374"/>
        <end position="391"/>
    </location>
</feature>
<dbReference type="PROSITE" id="PS50206">
    <property type="entry name" value="RHODANESE_3"/>
    <property type="match status" value="1"/>
</dbReference>
<feature type="region of interest" description="Disordered" evidence="5">
    <location>
        <begin position="134"/>
        <end position="178"/>
    </location>
</feature>
<dbReference type="InterPro" id="IPR028889">
    <property type="entry name" value="USP"/>
</dbReference>
<feature type="coiled-coil region" evidence="4">
    <location>
        <begin position="97"/>
        <end position="124"/>
    </location>
</feature>
<feature type="compositionally biased region" description="Basic and acidic residues" evidence="5">
    <location>
        <begin position="560"/>
        <end position="583"/>
    </location>
</feature>
<dbReference type="EC" id="3.4.19.12" evidence="3"/>
<dbReference type="FunFam" id="3.40.250.10:FF:000017">
    <property type="entry name" value="ubiquitin carboxyl-terminal hydrolase 8"/>
    <property type="match status" value="1"/>
</dbReference>
<evidence type="ECO:0000313" key="9">
    <source>
        <dbReference type="EMBL" id="KAH3875323.1"/>
    </source>
</evidence>
<dbReference type="Pfam" id="PF00443">
    <property type="entry name" value="UCH"/>
    <property type="match status" value="1"/>
</dbReference>
<evidence type="ECO:0000256" key="5">
    <source>
        <dbReference type="SAM" id="MobiDB-lite"/>
    </source>
</evidence>
<dbReference type="SMART" id="SM00456">
    <property type="entry name" value="WW"/>
    <property type="match status" value="1"/>
</dbReference>
<dbReference type="SUPFAM" id="SSF140856">
    <property type="entry name" value="USP8 N-terminal domain-like"/>
    <property type="match status" value="1"/>
</dbReference>
<dbReference type="CDD" id="cd02674">
    <property type="entry name" value="Peptidase_C19R"/>
    <property type="match status" value="1"/>
</dbReference>
<dbReference type="InterPro" id="IPR036873">
    <property type="entry name" value="Rhodanese-like_dom_sf"/>
</dbReference>
<dbReference type="GO" id="GO:0004843">
    <property type="term" value="F:cysteine-type deubiquitinase activity"/>
    <property type="evidence" value="ECO:0007669"/>
    <property type="project" value="UniProtKB-EC"/>
</dbReference>
<dbReference type="PANTHER" id="PTHR21646:SF46">
    <property type="entry name" value="UBIQUITIN CARBOXYL-TERMINAL HYDROLASE"/>
    <property type="match status" value="1"/>
</dbReference>
<dbReference type="SUPFAM" id="SSF54001">
    <property type="entry name" value="Cysteine proteinases"/>
    <property type="match status" value="1"/>
</dbReference>
<dbReference type="PROSITE" id="PS01159">
    <property type="entry name" value="WW_DOMAIN_1"/>
    <property type="match status" value="1"/>
</dbReference>
<comment type="catalytic activity">
    <reaction evidence="1">
        <text>Thiol-dependent hydrolysis of ester, thioester, amide, peptide and isopeptide bonds formed by the C-terminal Gly of ubiquitin (a 76-residue protein attached to proteins as an intracellular targeting signal).</text>
        <dbReference type="EC" id="3.4.19.12"/>
    </reaction>
</comment>
<evidence type="ECO:0000259" key="8">
    <source>
        <dbReference type="PROSITE" id="PS50235"/>
    </source>
</evidence>
<dbReference type="OrthoDB" id="292964at2759"/>
<dbReference type="PROSITE" id="PS00973">
    <property type="entry name" value="USP_2"/>
    <property type="match status" value="1"/>
</dbReference>
<dbReference type="InterPro" id="IPR001763">
    <property type="entry name" value="Rhodanese-like_dom"/>
</dbReference>
<keyword evidence="4" id="KW-0175">Coiled coil</keyword>
<protein>
    <recommendedName>
        <fullName evidence="3">ubiquitinyl hydrolase 1</fullName>
        <ecNumber evidence="3">3.4.19.12</ecNumber>
    </recommendedName>
</protein>
<dbReference type="InterPro" id="IPR015063">
    <property type="entry name" value="USP8_dimer"/>
</dbReference>
<dbReference type="InterPro" id="IPR001394">
    <property type="entry name" value="Peptidase_C19_UCH"/>
</dbReference>
<dbReference type="InterPro" id="IPR018200">
    <property type="entry name" value="USP_CS"/>
</dbReference>
<feature type="compositionally biased region" description="Basic and acidic residues" evidence="5">
    <location>
        <begin position="158"/>
        <end position="167"/>
    </location>
</feature>
<sequence>MPGSSSKHSKKKELYIAKNMGDLNKMAELPAKLKTNNAKILVKTADKMLKEAEHSDLMEDEERAYVLFMKYFNVVTFLKKTADYRKEKTYYDNLLGAKNLMAAIDKAEELSGSLKERYDLLEAEMVANKLASLENEKPSEPQQPGKQKDNDVSTDTIYNRKEGDQKTNGELVSPLPPKSNPGKLTCAQLYQMLEDRDTQLILMDMRSIEDFQESRLTHKAIINVPASAVKPGTTVSYIEKALPMDSLSLWKQRGNIDHIVLLDWNSRFENVKIGSSLQTLKDALFKYDSTVIIKSEPLILDGGYEQWMLEYPMKCLNPSFDKISRPVVQDTQAGLLDFDYPDYDQEFLQPKPAEVNPGDTAMSSSLLDSISGFQNGGLTTPSGRPTINRSLKPTVDRSTKSNITKISVNTNSDVSESSSSFLYPDVRSAASSKPANQNQGSTNPDFRAGFSNVTYTDSRADNQRTERIENKTELDPPTGLSGISSEISKDLQELERQKKIKEKELEDMRVQSERLIEESQARLEKMREEEKSLSQLEEMKKKEQADVADLMRLKRSLQQKIDEEKQNTRTQELRKEWEEENRQQELAQISRAEEDQRRRQEEVEKLRMERKRKEQQEEIEQKRKQQQEETEQKRKQQQDAEIERKRIEERVLQDAQLRVREEEERRQREITSAEEAARKLRLEQDNKAKEDAHRLEIEERLRRERDLAARAEKERQAALEEQRRKQAEIDRKKEEQREIARQEKEAAERERLERERRAREEEDRRRAEEARKQADEKLRLVNEAKSRTKIVPSPNLPVGWEKKLDPATQRYFYVNHSLGTTQWEPPPDTRSGTYTTKLKDEPETQRRGLSRSNSSPNIAKLLENEDRLVQQQRPLPSVNRGTKPVDREELIPMPAKRRDLNPIYGSVDRALTGLRNLGNSCYMNSTIQCLNNTSPLVTYLITDIYLRDINRDSLGEVVDDFAYVVKALWSGQYRCITPRDFKAVVGRHQPMFAGYEQQDSQEFLTFLMDGLHEGLNKVKVKPRIPEQNNEGLPDVKAAEISWRDHKLHNESIIVELFQGQLKTTIMCLTCRKQSVKFQAFMYLSLPIPKTTRCTLGDCLRQFSAEEKMTGSSKWQCPQCRTYRDAIMKLEIWKLPHILLIALNRFVYEGQWRTKINAHVDFPTSGMDMSSFVIGPRPKSYKLYAVSNHFGTLDGGHYTACCKNPCTQKWYKFDDSEVYETSESSVKTSAAYVLYYTSIDLLPPDFKPSFS</sequence>